<evidence type="ECO:0008006" key="4">
    <source>
        <dbReference type="Google" id="ProtNLM"/>
    </source>
</evidence>
<reference evidence="2 3" key="1">
    <citation type="journal article" date="2019" name="Sci. Rep.">
        <title>Orb-weaving spider Araneus ventricosus genome elucidates the spidroin gene catalogue.</title>
        <authorList>
            <person name="Kono N."/>
            <person name="Nakamura H."/>
            <person name="Ohtoshi R."/>
            <person name="Moran D.A.P."/>
            <person name="Shinohara A."/>
            <person name="Yoshida Y."/>
            <person name="Fujiwara M."/>
            <person name="Mori M."/>
            <person name="Tomita M."/>
            <person name="Arakawa K."/>
        </authorList>
    </citation>
    <scope>NUCLEOTIDE SEQUENCE [LARGE SCALE GENOMIC DNA]</scope>
</reference>
<comment type="caution">
    <text evidence="2">The sequence shown here is derived from an EMBL/GenBank/DDBJ whole genome shotgun (WGS) entry which is preliminary data.</text>
</comment>
<keyword evidence="1" id="KW-0732">Signal</keyword>
<sequence>MLIRIASLFLPPLLVLSSLHFFRTLELLSFTQNIDLKKNHMVRDQENKQVIEVPKWDAFTGTITPGGTCKSRSCLDPAHKTRPSSRRKILNACNHELRACPVRI</sequence>
<organism evidence="2 3">
    <name type="scientific">Araneus ventricosus</name>
    <name type="common">Orbweaver spider</name>
    <name type="synonym">Epeira ventricosa</name>
    <dbReference type="NCBI Taxonomy" id="182803"/>
    <lineage>
        <taxon>Eukaryota</taxon>
        <taxon>Metazoa</taxon>
        <taxon>Ecdysozoa</taxon>
        <taxon>Arthropoda</taxon>
        <taxon>Chelicerata</taxon>
        <taxon>Arachnida</taxon>
        <taxon>Araneae</taxon>
        <taxon>Araneomorphae</taxon>
        <taxon>Entelegynae</taxon>
        <taxon>Araneoidea</taxon>
        <taxon>Araneidae</taxon>
        <taxon>Araneus</taxon>
    </lineage>
</organism>
<feature type="chain" id="PRO_5021188603" description="Secreted protein" evidence="1">
    <location>
        <begin position="18"/>
        <end position="104"/>
    </location>
</feature>
<dbReference type="EMBL" id="BGPR01002182">
    <property type="protein sequence ID" value="GBM69176.1"/>
    <property type="molecule type" value="Genomic_DNA"/>
</dbReference>
<evidence type="ECO:0000256" key="1">
    <source>
        <dbReference type="SAM" id="SignalP"/>
    </source>
</evidence>
<dbReference type="AlphaFoldDB" id="A0A4Y2HW35"/>
<dbReference type="Proteomes" id="UP000499080">
    <property type="component" value="Unassembled WGS sequence"/>
</dbReference>
<name>A0A4Y2HW35_ARAVE</name>
<protein>
    <recommendedName>
        <fullName evidence="4">Secreted protein</fullName>
    </recommendedName>
</protein>
<feature type="signal peptide" evidence="1">
    <location>
        <begin position="1"/>
        <end position="17"/>
    </location>
</feature>
<evidence type="ECO:0000313" key="2">
    <source>
        <dbReference type="EMBL" id="GBM69176.1"/>
    </source>
</evidence>
<accession>A0A4Y2HW35</accession>
<proteinExistence type="predicted"/>
<keyword evidence="3" id="KW-1185">Reference proteome</keyword>
<evidence type="ECO:0000313" key="3">
    <source>
        <dbReference type="Proteomes" id="UP000499080"/>
    </source>
</evidence>
<gene>
    <name evidence="2" type="ORF">AVEN_91758_1</name>
</gene>